<dbReference type="SUPFAM" id="SSF51197">
    <property type="entry name" value="Clavaminate synthase-like"/>
    <property type="match status" value="1"/>
</dbReference>
<dbReference type="EMBL" id="BLJE01000010">
    <property type="protein sequence ID" value="GFE67294.1"/>
    <property type="molecule type" value="Genomic_DNA"/>
</dbReference>
<evidence type="ECO:0000313" key="2">
    <source>
        <dbReference type="EMBL" id="GFE67294.1"/>
    </source>
</evidence>
<dbReference type="PANTHER" id="PTHR12461:SF105">
    <property type="entry name" value="HYPOXIA-INDUCIBLE FACTOR 1-ALPHA INHIBITOR"/>
    <property type="match status" value="1"/>
</dbReference>
<protein>
    <recommendedName>
        <fullName evidence="1">JmjC domain-containing protein</fullName>
    </recommendedName>
</protein>
<dbReference type="PANTHER" id="PTHR12461">
    <property type="entry name" value="HYPOXIA-INDUCIBLE FACTOR 1 ALPHA INHIBITOR-RELATED"/>
    <property type="match status" value="1"/>
</dbReference>
<organism evidence="2 3">
    <name type="scientific">Litoreibacter roseus</name>
    <dbReference type="NCBI Taxonomy" id="2601869"/>
    <lineage>
        <taxon>Bacteria</taxon>
        <taxon>Pseudomonadati</taxon>
        <taxon>Pseudomonadota</taxon>
        <taxon>Alphaproteobacteria</taxon>
        <taxon>Rhodobacterales</taxon>
        <taxon>Roseobacteraceae</taxon>
        <taxon>Litoreibacter</taxon>
    </lineage>
</organism>
<dbReference type="RefSeq" id="WP_159811119.1">
    <property type="nucleotide sequence ID" value="NZ_BLJE01000010.1"/>
</dbReference>
<dbReference type="SMART" id="SM00558">
    <property type="entry name" value="JmjC"/>
    <property type="match status" value="1"/>
</dbReference>
<evidence type="ECO:0000259" key="1">
    <source>
        <dbReference type="PROSITE" id="PS51184"/>
    </source>
</evidence>
<comment type="caution">
    <text evidence="2">The sequence shown here is derived from an EMBL/GenBank/DDBJ whole genome shotgun (WGS) entry which is preliminary data.</text>
</comment>
<dbReference type="PROSITE" id="PS51184">
    <property type="entry name" value="JMJC"/>
    <property type="match status" value="1"/>
</dbReference>
<dbReference type="OrthoDB" id="7825512at2"/>
<dbReference type="AlphaFoldDB" id="A0A6N6JMC0"/>
<name>A0A6N6JMC0_9RHOB</name>
<gene>
    <name evidence="2" type="ORF">KIN_43680</name>
</gene>
<keyword evidence="3" id="KW-1185">Reference proteome</keyword>
<dbReference type="Gene3D" id="2.60.120.650">
    <property type="entry name" value="Cupin"/>
    <property type="match status" value="1"/>
</dbReference>
<feature type="domain" description="JmjC" evidence="1">
    <location>
        <begin position="94"/>
        <end position="252"/>
    </location>
</feature>
<accession>A0A6N6JMC0</accession>
<dbReference type="InterPro" id="IPR041667">
    <property type="entry name" value="Cupin_8"/>
</dbReference>
<dbReference type="InterPro" id="IPR003347">
    <property type="entry name" value="JmjC_dom"/>
</dbReference>
<evidence type="ECO:0000313" key="3">
    <source>
        <dbReference type="Proteomes" id="UP000436822"/>
    </source>
</evidence>
<reference evidence="2 3" key="1">
    <citation type="submission" date="2019-12" db="EMBL/GenBank/DDBJ databases">
        <title>Litoreibacter badius sp. nov., a novel bacteriochlorophyll a-containing bacterium in the genus Litoreibacter.</title>
        <authorList>
            <person name="Kanamuro M."/>
            <person name="Takabe Y."/>
            <person name="Mori K."/>
            <person name="Takaichi S."/>
            <person name="Hanada S."/>
        </authorList>
    </citation>
    <scope>NUCLEOTIDE SEQUENCE [LARGE SCALE GENOMIC DNA]</scope>
    <source>
        <strain evidence="2 3">K6</strain>
    </source>
</reference>
<sequence length="271" mass="31434">MLIERGDIAQYRSIQDLKSSGNLRKPGIISASEESYKFFDDFKFERLSSLHGKDVRMEQNNFLHTNPTFSMVPIEEYISAISKGETFEKDGREYYLSVYNIFKDFPHLVPDDMVQDVRKLKGLVEPLCWIGPKGTVTGLHADWPDNFLCQIQGRKRVMLIAPETAREMKRSDRFDPETTVYDYDIDTVDDPRMPKQFWDAATILVIEEGDILYIPQNWVHWVAGLSPTVSINLFFQTPIERMRFRAIEVLQRLSSALGVAYRENTHKAKQV</sequence>
<proteinExistence type="predicted"/>
<dbReference type="Proteomes" id="UP000436822">
    <property type="component" value="Unassembled WGS sequence"/>
</dbReference>
<dbReference type="Pfam" id="PF13621">
    <property type="entry name" value="Cupin_8"/>
    <property type="match status" value="1"/>
</dbReference>